<sequence>MHFLNFFAALLLCILNITDAKVEFASSTMYNIFDFEGSEEIPLPRCDFGCLIFASSDGDFKDSDDGLNPYNTNLLIYDKAKDRNKSIADIALQYEEGTSKKIPFDIAGNGHYVILNLNAPEDTGNDVTLWIIERAKAHEFDYEIYDAANINRAPSVPSTIITVMSALQFRVIADAGEPNSYTARLVGFDNALDNNPDNCNYAYKTDKNSAFEGFSFQVNAPIISIVFNERKSVNLKADYNYVNVRDLAKSGFISSPGYNGCAKLSNNQVHLAKQYRYSEDYDCHGEPDNFHIVYDADTSFTGDHKVTIKDMTNNQKYPLTTDQNAYHIDIASTQLVIISYDDITAPQSFMLRFTSTQIVEETTHAPTTLPPIYQTTQEETTIAPGSTSPNLTNNVNHVNHRNSDYEWRWRRSWNNRDLDRMFNAADAKVDFTYSSMYSIFDFEGVAEVPLPRCDNGCLIFASTMPNYQPSEDGLEPFMKNLVIYDAANDQNHSIAEIGAYMNLETSKKIPLDIAGPGSYSILNLNALEDKGTDVNVWVIERAKANDIDYEIYDAGNMNRAVTTPRSVITIMSPMQFRVIAEPGEDISYTTRLVGFDNALENNPDKCRYAYKTNDNTKFEGFEFQINAPIFSIAFNGKQKVNLKADFAYVNVRDLGQSGFLSSPGYNGCDGLGGDQVHRAKWTHYSDEYDLHGEPDSFSVYFDGDLDTAEGHQIDIKDMTNSQTFPISGPRAEITLTIPSTQYLIIRYTDISAPQSFLLRHTSTLIQKATSADPKTTSETVPSTTPSISTTTTGGITISTTRSIQGGAHSYL</sequence>
<evidence type="ECO:0000256" key="1">
    <source>
        <dbReference type="SAM" id="MobiDB-lite"/>
    </source>
</evidence>
<dbReference type="EnsemblMetazoa" id="PPA01657.1">
    <property type="protein sequence ID" value="PPA01657.1"/>
    <property type="gene ID" value="WBGene00091211"/>
</dbReference>
<organism evidence="3 4">
    <name type="scientific">Pristionchus pacificus</name>
    <name type="common">Parasitic nematode worm</name>
    <dbReference type="NCBI Taxonomy" id="54126"/>
    <lineage>
        <taxon>Eukaryota</taxon>
        <taxon>Metazoa</taxon>
        <taxon>Ecdysozoa</taxon>
        <taxon>Nematoda</taxon>
        <taxon>Chromadorea</taxon>
        <taxon>Rhabditida</taxon>
        <taxon>Rhabditina</taxon>
        <taxon>Diplogasteromorpha</taxon>
        <taxon>Diplogasteroidea</taxon>
        <taxon>Neodiplogasteridae</taxon>
        <taxon>Pristionchus</taxon>
    </lineage>
</organism>
<keyword evidence="4" id="KW-1185">Reference proteome</keyword>
<name>A0A2A6BSA5_PRIPA</name>
<evidence type="ECO:0000313" key="4">
    <source>
        <dbReference type="Proteomes" id="UP000005239"/>
    </source>
</evidence>
<reference evidence="4" key="1">
    <citation type="journal article" date="2008" name="Nat. Genet.">
        <title>The Pristionchus pacificus genome provides a unique perspective on nematode lifestyle and parasitism.</title>
        <authorList>
            <person name="Dieterich C."/>
            <person name="Clifton S.W."/>
            <person name="Schuster L.N."/>
            <person name="Chinwalla A."/>
            <person name="Delehaunty K."/>
            <person name="Dinkelacker I."/>
            <person name="Fulton L."/>
            <person name="Fulton R."/>
            <person name="Godfrey J."/>
            <person name="Minx P."/>
            <person name="Mitreva M."/>
            <person name="Roeseler W."/>
            <person name="Tian H."/>
            <person name="Witte H."/>
            <person name="Yang S.P."/>
            <person name="Wilson R.K."/>
            <person name="Sommer R.J."/>
        </authorList>
    </citation>
    <scope>NUCLEOTIDE SEQUENCE [LARGE SCALE GENOMIC DNA]</scope>
    <source>
        <strain evidence="4">PS312</strain>
    </source>
</reference>
<accession>A0A2A6BSA5</accession>
<feature type="region of interest" description="Disordered" evidence="1">
    <location>
        <begin position="768"/>
        <end position="797"/>
    </location>
</feature>
<feature type="chain" id="PRO_5044195539" evidence="2">
    <location>
        <begin position="21"/>
        <end position="811"/>
    </location>
</feature>
<gene>
    <name evidence="3" type="primary">WBGene00091211</name>
</gene>
<proteinExistence type="predicted"/>
<feature type="compositionally biased region" description="Low complexity" evidence="1">
    <location>
        <begin position="776"/>
        <end position="797"/>
    </location>
</feature>
<evidence type="ECO:0000256" key="2">
    <source>
        <dbReference type="SAM" id="SignalP"/>
    </source>
</evidence>
<reference evidence="3" key="2">
    <citation type="submission" date="2022-06" db="UniProtKB">
        <authorList>
            <consortium name="EnsemblMetazoa"/>
        </authorList>
    </citation>
    <scope>IDENTIFICATION</scope>
    <source>
        <strain evidence="3">PS312</strain>
    </source>
</reference>
<dbReference type="Proteomes" id="UP000005239">
    <property type="component" value="Unassembled WGS sequence"/>
</dbReference>
<protein>
    <submittedName>
        <fullName evidence="3">Uncharacterized protein</fullName>
    </submittedName>
</protein>
<dbReference type="AlphaFoldDB" id="A0A2A6BSA5"/>
<feature type="signal peptide" evidence="2">
    <location>
        <begin position="1"/>
        <end position="20"/>
    </location>
</feature>
<evidence type="ECO:0000313" key="3">
    <source>
        <dbReference type="EnsemblMetazoa" id="PPA01657.1"/>
    </source>
</evidence>
<accession>A0A8R1YB88</accession>
<keyword evidence="2" id="KW-0732">Signal</keyword>